<feature type="region of interest" description="Disordered" evidence="1">
    <location>
        <begin position="127"/>
        <end position="146"/>
    </location>
</feature>
<protein>
    <submittedName>
        <fullName evidence="2">WGS project CCBQ000000000 data, contig 00106</fullName>
    </submittedName>
</protein>
<accession>A0A0A8L5K5</accession>
<feature type="compositionally biased region" description="Basic and acidic residues" evidence="1">
    <location>
        <begin position="127"/>
        <end position="143"/>
    </location>
</feature>
<dbReference type="AlphaFoldDB" id="A0A0A8L5K5"/>
<dbReference type="OrthoDB" id="21292at2759"/>
<evidence type="ECO:0000256" key="1">
    <source>
        <dbReference type="SAM" id="MobiDB-lite"/>
    </source>
</evidence>
<dbReference type="Proteomes" id="UP000031516">
    <property type="component" value="Unassembled WGS sequence"/>
</dbReference>
<dbReference type="GO" id="GO:0033328">
    <property type="term" value="F:peroxisome membrane targeting sequence binding"/>
    <property type="evidence" value="ECO:0007669"/>
    <property type="project" value="TreeGrafter"/>
</dbReference>
<feature type="compositionally biased region" description="Basic and acidic residues" evidence="1">
    <location>
        <begin position="17"/>
        <end position="31"/>
    </location>
</feature>
<dbReference type="PANTHER" id="PTHR12774:SF2">
    <property type="entry name" value="PEROXISOMAL BIOGENESIS FACTOR 19"/>
    <property type="match status" value="1"/>
</dbReference>
<dbReference type="Pfam" id="PF04614">
    <property type="entry name" value="Pex19"/>
    <property type="match status" value="1"/>
</dbReference>
<organism evidence="2 3">
    <name type="scientific">Kluyveromyces dobzhanskii CBS 2104</name>
    <dbReference type="NCBI Taxonomy" id="1427455"/>
    <lineage>
        <taxon>Eukaryota</taxon>
        <taxon>Fungi</taxon>
        <taxon>Dikarya</taxon>
        <taxon>Ascomycota</taxon>
        <taxon>Saccharomycotina</taxon>
        <taxon>Saccharomycetes</taxon>
        <taxon>Saccharomycetales</taxon>
        <taxon>Saccharomycetaceae</taxon>
        <taxon>Kluyveromyces</taxon>
    </lineage>
</organism>
<keyword evidence="3" id="KW-1185">Reference proteome</keyword>
<sequence length="304" mass="34320">MSGNKVDEFDDLDDYLEDPRKLDEPETREPISDNAAGNKDNSDALNEDPEVVEMMEDLQKQFNELMQQEGDGADKEMVQNFETLLNVLGDASKEKDQSSVKHVQEQLKSGDGFKNIISNTLDRLKENSSKVDETLEEEKKNQNSDDVLSQLLDQLVENGDGDGTDGADGEGMDNAILKMLSQMSSKEVLYQPMKQMQTEFTEWLELHEEDLEHKGMIETYRKQYTLVNQIIDTFEKEDYTNEKYHAEIADSLDELEQLGDSPVAKGSNTGAGTDMSELAKLLEIQGDENLGNIDKDLEDTCKQQ</sequence>
<reference evidence="2 3" key="1">
    <citation type="submission" date="2014-03" db="EMBL/GenBank/DDBJ databases">
        <title>The genome of Kluyveromyces dobzhanskii.</title>
        <authorList>
            <person name="Nystedt B."/>
            <person name="Astrom S."/>
        </authorList>
    </citation>
    <scope>NUCLEOTIDE SEQUENCE [LARGE SCALE GENOMIC DNA]</scope>
    <source>
        <strain evidence="2 3">CBS 2104</strain>
    </source>
</reference>
<dbReference type="InterPro" id="IPR006708">
    <property type="entry name" value="Pex19"/>
</dbReference>
<dbReference type="EMBL" id="CCBQ010000037">
    <property type="protein sequence ID" value="CDO94315.1"/>
    <property type="molecule type" value="Genomic_DNA"/>
</dbReference>
<evidence type="ECO:0000313" key="3">
    <source>
        <dbReference type="Proteomes" id="UP000031516"/>
    </source>
</evidence>
<name>A0A0A8L5K5_9SACH</name>
<dbReference type="Gene3D" id="1.20.120.900">
    <property type="entry name" value="Pex19, mPTS binding domain"/>
    <property type="match status" value="1"/>
</dbReference>
<dbReference type="GO" id="GO:0005778">
    <property type="term" value="C:peroxisomal membrane"/>
    <property type="evidence" value="ECO:0007669"/>
    <property type="project" value="TreeGrafter"/>
</dbReference>
<feature type="region of interest" description="Disordered" evidence="1">
    <location>
        <begin position="1"/>
        <end position="49"/>
    </location>
</feature>
<evidence type="ECO:0000313" key="2">
    <source>
        <dbReference type="EMBL" id="CDO94315.1"/>
    </source>
</evidence>
<proteinExistence type="predicted"/>
<dbReference type="InterPro" id="IPR038322">
    <property type="entry name" value="Pex19_C_sf"/>
</dbReference>
<gene>
    <name evidence="2" type="ORF">KLDO_g2587</name>
</gene>
<comment type="caution">
    <text evidence="2">The sequence shown here is derived from an EMBL/GenBank/DDBJ whole genome shotgun (WGS) entry which is preliminary data.</text>
</comment>
<dbReference type="PANTHER" id="PTHR12774">
    <property type="entry name" value="PEROXISOMAL BIOGENESIS FACTOR 19"/>
    <property type="match status" value="1"/>
</dbReference>
<dbReference type="GO" id="GO:0045046">
    <property type="term" value="P:protein import into peroxisome membrane"/>
    <property type="evidence" value="ECO:0007669"/>
    <property type="project" value="TreeGrafter"/>
</dbReference>